<sequence length="252" mass="26650">MSQEQSTSTETDVPAEQPPLLNIANALTVLRLVLVPVFIAIFLAGAVGDLTGTVGYSLTALGVFALAAATDKLDGSIARARGLVTNFGKLADPIADKALVIAALVLLSWSTVLPWWVTIVIIVRELGITLLRFVMVRRAVMAASQGGKIKAVFQFAFIMVLLVPWGQMVPGGVADVLHLAGWALALIAVAITVVTGLDYVVSAVRISRSTQQERQAPTADSASAAEEDSLHAGHELDDVCSSLERAPEQELR</sequence>
<evidence type="ECO:0000256" key="6">
    <source>
        <dbReference type="ARBA" id="ARBA00022989"/>
    </source>
</evidence>
<dbReference type="RefSeq" id="WP_245991167.1">
    <property type="nucleotide sequence ID" value="NZ_RKHK01000001.1"/>
</dbReference>
<evidence type="ECO:0000256" key="8">
    <source>
        <dbReference type="ARBA" id="ARBA00023136"/>
    </source>
</evidence>
<dbReference type="AlphaFoldDB" id="A0A3N2BG55"/>
<evidence type="ECO:0000256" key="2">
    <source>
        <dbReference type="ARBA" id="ARBA00010441"/>
    </source>
</evidence>
<evidence type="ECO:0000313" key="16">
    <source>
        <dbReference type="Proteomes" id="UP000280668"/>
    </source>
</evidence>
<dbReference type="InterPro" id="IPR050324">
    <property type="entry name" value="CDP-alcohol_PTase-I"/>
</dbReference>
<evidence type="ECO:0000256" key="9">
    <source>
        <dbReference type="ARBA" id="ARBA00023209"/>
    </source>
</evidence>
<gene>
    <name evidence="15" type="ORF">EDD31_2441</name>
</gene>
<dbReference type="Gene3D" id="1.20.120.1760">
    <property type="match status" value="1"/>
</dbReference>
<dbReference type="NCBIfam" id="TIGR00560">
    <property type="entry name" value="pgsA"/>
    <property type="match status" value="1"/>
</dbReference>
<dbReference type="GO" id="GO:0046474">
    <property type="term" value="P:glycerophospholipid biosynthetic process"/>
    <property type="evidence" value="ECO:0007669"/>
    <property type="project" value="TreeGrafter"/>
</dbReference>
<accession>A0A3N2BG55</accession>
<evidence type="ECO:0000256" key="4">
    <source>
        <dbReference type="ARBA" id="ARBA00022679"/>
    </source>
</evidence>
<dbReference type="InterPro" id="IPR048254">
    <property type="entry name" value="CDP_ALCOHOL_P_TRANSF_CS"/>
</dbReference>
<keyword evidence="10" id="KW-1208">Phospholipid metabolism</keyword>
<feature type="transmembrane region" description="Helical" evidence="14">
    <location>
        <begin position="179"/>
        <end position="201"/>
    </location>
</feature>
<dbReference type="EMBL" id="RKHK01000001">
    <property type="protein sequence ID" value="ROR74044.1"/>
    <property type="molecule type" value="Genomic_DNA"/>
</dbReference>
<evidence type="ECO:0000256" key="13">
    <source>
        <dbReference type="SAM" id="MobiDB-lite"/>
    </source>
</evidence>
<dbReference type="EC" id="2.7.8.5" evidence="11"/>
<feature type="transmembrane region" description="Helical" evidence="14">
    <location>
        <begin position="115"/>
        <end position="135"/>
    </location>
</feature>
<dbReference type="InterPro" id="IPR000462">
    <property type="entry name" value="CDP-OH_P_trans"/>
</dbReference>
<keyword evidence="9" id="KW-0594">Phospholipid biosynthesis</keyword>
<name>A0A3N2BG55_9MICO</name>
<comment type="similarity">
    <text evidence="2 12">Belongs to the CDP-alcohol phosphatidyltransferase class-I family.</text>
</comment>
<dbReference type="UniPathway" id="UPA00085"/>
<dbReference type="PANTHER" id="PTHR14269">
    <property type="entry name" value="CDP-DIACYLGLYCEROL--GLYCEROL-3-PHOSPHATE 3-PHOSPHATIDYLTRANSFERASE-RELATED"/>
    <property type="match status" value="1"/>
</dbReference>
<comment type="subcellular location">
    <subcellularLocation>
        <location evidence="1">Membrane</location>
        <topology evidence="1">Multi-pass membrane protein</topology>
    </subcellularLocation>
</comment>
<keyword evidence="3" id="KW-0444">Lipid biosynthesis</keyword>
<reference evidence="15 16" key="1">
    <citation type="submission" date="2018-11" db="EMBL/GenBank/DDBJ databases">
        <title>Sequencing the genomes of 1000 actinobacteria strains.</title>
        <authorList>
            <person name="Klenk H.-P."/>
        </authorList>
    </citation>
    <scope>NUCLEOTIDE SEQUENCE [LARGE SCALE GENOMIC DNA]</scope>
    <source>
        <strain evidence="15 16">DSM 11294</strain>
    </source>
</reference>
<evidence type="ECO:0000256" key="3">
    <source>
        <dbReference type="ARBA" id="ARBA00022516"/>
    </source>
</evidence>
<evidence type="ECO:0000256" key="11">
    <source>
        <dbReference type="NCBIfam" id="TIGR00560"/>
    </source>
</evidence>
<dbReference type="PROSITE" id="PS00379">
    <property type="entry name" value="CDP_ALCOHOL_P_TRANSF"/>
    <property type="match status" value="1"/>
</dbReference>
<evidence type="ECO:0000256" key="5">
    <source>
        <dbReference type="ARBA" id="ARBA00022692"/>
    </source>
</evidence>
<feature type="region of interest" description="Disordered" evidence="13">
    <location>
        <begin position="212"/>
        <end position="232"/>
    </location>
</feature>
<keyword evidence="4 12" id="KW-0808">Transferase</keyword>
<dbReference type="GO" id="GO:0016020">
    <property type="term" value="C:membrane"/>
    <property type="evidence" value="ECO:0007669"/>
    <property type="project" value="UniProtKB-SubCell"/>
</dbReference>
<proteinExistence type="inferred from homology"/>
<evidence type="ECO:0000256" key="12">
    <source>
        <dbReference type="RuleBase" id="RU003750"/>
    </source>
</evidence>
<dbReference type="Proteomes" id="UP000280668">
    <property type="component" value="Unassembled WGS sequence"/>
</dbReference>
<organism evidence="15 16">
    <name type="scientific">Bogoriella caseilytica</name>
    <dbReference type="NCBI Taxonomy" id="56055"/>
    <lineage>
        <taxon>Bacteria</taxon>
        <taxon>Bacillati</taxon>
        <taxon>Actinomycetota</taxon>
        <taxon>Actinomycetes</taxon>
        <taxon>Micrococcales</taxon>
        <taxon>Bogoriellaceae</taxon>
        <taxon>Bogoriella</taxon>
    </lineage>
</organism>
<keyword evidence="5 14" id="KW-0812">Transmembrane</keyword>
<keyword evidence="6 14" id="KW-1133">Transmembrane helix</keyword>
<keyword evidence="8 14" id="KW-0472">Membrane</keyword>
<evidence type="ECO:0000256" key="1">
    <source>
        <dbReference type="ARBA" id="ARBA00004141"/>
    </source>
</evidence>
<dbReference type="PANTHER" id="PTHR14269:SF52">
    <property type="entry name" value="PHOSPHATIDYLGLYCEROPHOSPHATE SYNTHASE-RELATED"/>
    <property type="match status" value="1"/>
</dbReference>
<evidence type="ECO:0000313" key="15">
    <source>
        <dbReference type="EMBL" id="ROR74044.1"/>
    </source>
</evidence>
<feature type="transmembrane region" description="Helical" evidence="14">
    <location>
        <begin position="20"/>
        <end position="44"/>
    </location>
</feature>
<evidence type="ECO:0000256" key="14">
    <source>
        <dbReference type="SAM" id="Phobius"/>
    </source>
</evidence>
<dbReference type="InterPro" id="IPR004570">
    <property type="entry name" value="Phosphatidylglycerol_P_synth"/>
</dbReference>
<dbReference type="Pfam" id="PF01066">
    <property type="entry name" value="CDP-OH_P_transf"/>
    <property type="match status" value="1"/>
</dbReference>
<dbReference type="InterPro" id="IPR043130">
    <property type="entry name" value="CDP-OH_PTrfase_TM_dom"/>
</dbReference>
<dbReference type="GO" id="GO:0008444">
    <property type="term" value="F:CDP-diacylglycerol-glycerol-3-phosphate 3-phosphatidyltransferase activity"/>
    <property type="evidence" value="ECO:0007669"/>
    <property type="project" value="UniProtKB-UniRule"/>
</dbReference>
<protein>
    <recommendedName>
        <fullName evidence="11">CDP-diacylglycerol--glycerol-3-phosphate 3-phosphatidyltransferase</fullName>
        <ecNumber evidence="11">2.7.8.5</ecNumber>
    </recommendedName>
</protein>
<comment type="caution">
    <text evidence="15">The sequence shown here is derived from an EMBL/GenBank/DDBJ whole genome shotgun (WGS) entry which is preliminary data.</text>
</comment>
<keyword evidence="7" id="KW-0443">Lipid metabolism</keyword>
<feature type="transmembrane region" description="Helical" evidence="14">
    <location>
        <begin position="147"/>
        <end position="167"/>
    </location>
</feature>
<evidence type="ECO:0000256" key="10">
    <source>
        <dbReference type="ARBA" id="ARBA00023264"/>
    </source>
</evidence>
<evidence type="ECO:0000256" key="7">
    <source>
        <dbReference type="ARBA" id="ARBA00023098"/>
    </source>
</evidence>
<keyword evidence="16" id="KW-1185">Reference proteome</keyword>